<comment type="caution">
    <text evidence="2">The sequence shown here is derived from an EMBL/GenBank/DDBJ whole genome shotgun (WGS) entry which is preliminary data.</text>
</comment>
<gene>
    <name evidence="2" type="ORF">ACFSBW_13345</name>
</gene>
<evidence type="ECO:0000256" key="1">
    <source>
        <dbReference type="SAM" id="MobiDB-lite"/>
    </source>
</evidence>
<evidence type="ECO:0000313" key="2">
    <source>
        <dbReference type="EMBL" id="MFD1642856.1"/>
    </source>
</evidence>
<protein>
    <submittedName>
        <fullName evidence="2">Uncharacterized protein</fullName>
    </submittedName>
</protein>
<keyword evidence="3" id="KW-1185">Reference proteome</keyword>
<proteinExistence type="predicted"/>
<dbReference type="Pfam" id="PF26401">
    <property type="entry name" value="DUF8099"/>
    <property type="match status" value="1"/>
</dbReference>
<evidence type="ECO:0000313" key="3">
    <source>
        <dbReference type="Proteomes" id="UP001597052"/>
    </source>
</evidence>
<feature type="region of interest" description="Disordered" evidence="1">
    <location>
        <begin position="1"/>
        <end position="22"/>
    </location>
</feature>
<name>A0ABD6DD93_9EURY</name>
<accession>A0ABD6DD93</accession>
<reference evidence="2 3" key="1">
    <citation type="journal article" date="2019" name="Int. J. Syst. Evol. Microbiol.">
        <title>The Global Catalogue of Microorganisms (GCM) 10K type strain sequencing project: providing services to taxonomists for standard genome sequencing and annotation.</title>
        <authorList>
            <consortium name="The Broad Institute Genomics Platform"/>
            <consortium name="The Broad Institute Genome Sequencing Center for Infectious Disease"/>
            <person name="Wu L."/>
            <person name="Ma J."/>
        </authorList>
    </citation>
    <scope>NUCLEOTIDE SEQUENCE [LARGE SCALE GENOMIC DNA]</scope>
    <source>
        <strain evidence="2 3">CGMCC 1.10593</strain>
    </source>
</reference>
<dbReference type="RefSeq" id="WP_256396614.1">
    <property type="nucleotide sequence ID" value="NZ_JANHDJ010000004.1"/>
</dbReference>
<dbReference type="EMBL" id="JBHUDM010000004">
    <property type="protein sequence ID" value="MFD1642856.1"/>
    <property type="molecule type" value="Genomic_DNA"/>
</dbReference>
<dbReference type="InterPro" id="IPR058412">
    <property type="entry name" value="DUF8099"/>
</dbReference>
<sequence length="65" mass="6849">MSSQWNTASRTAGIEQQRSGSRFTPMWTKAVSTLGAIFNGCFGGRVDGAAGGLPSYRRLADGDGH</sequence>
<dbReference type="AlphaFoldDB" id="A0ABD6DD93"/>
<dbReference type="Proteomes" id="UP001597052">
    <property type="component" value="Unassembled WGS sequence"/>
</dbReference>
<organism evidence="2 3">
    <name type="scientific">Halohasta litorea</name>
    <dbReference type="NCBI Taxonomy" id="869891"/>
    <lineage>
        <taxon>Archaea</taxon>
        <taxon>Methanobacteriati</taxon>
        <taxon>Methanobacteriota</taxon>
        <taxon>Stenosarchaea group</taxon>
        <taxon>Halobacteria</taxon>
        <taxon>Halobacteriales</taxon>
        <taxon>Haloferacaceae</taxon>
        <taxon>Halohasta</taxon>
    </lineage>
</organism>